<accession>D6TT67</accession>
<dbReference type="STRING" id="485913.Krac_4610"/>
<comment type="caution">
    <text evidence="5">The sequence shown here is derived from an EMBL/GenBank/DDBJ whole genome shotgun (WGS) entry which is preliminary data.</text>
</comment>
<protein>
    <submittedName>
        <fullName evidence="5">Transcriptional regulator, LuxR family</fullName>
    </submittedName>
</protein>
<dbReference type="SUPFAM" id="SSF46894">
    <property type="entry name" value="C-terminal effector domain of the bipartite response regulators"/>
    <property type="match status" value="1"/>
</dbReference>
<dbReference type="InterPro" id="IPR016032">
    <property type="entry name" value="Sig_transdc_resp-reg_C-effctor"/>
</dbReference>
<keyword evidence="3" id="KW-0804">Transcription</keyword>
<reference evidence="5 6" key="1">
    <citation type="journal article" date="2011" name="Stand. Genomic Sci.">
        <title>Non-contiguous finished genome sequence and contextual data of the filamentous soil bacterium Ktedonobacter racemifer type strain (SOSP1-21).</title>
        <authorList>
            <person name="Chang Y.J."/>
            <person name="Land M."/>
            <person name="Hauser L."/>
            <person name="Chertkov O."/>
            <person name="Del Rio T.G."/>
            <person name="Nolan M."/>
            <person name="Copeland A."/>
            <person name="Tice H."/>
            <person name="Cheng J.F."/>
            <person name="Lucas S."/>
            <person name="Han C."/>
            <person name="Goodwin L."/>
            <person name="Pitluck S."/>
            <person name="Ivanova N."/>
            <person name="Ovchinikova G."/>
            <person name="Pati A."/>
            <person name="Chen A."/>
            <person name="Palaniappan K."/>
            <person name="Mavromatis K."/>
            <person name="Liolios K."/>
            <person name="Brettin T."/>
            <person name="Fiebig A."/>
            <person name="Rohde M."/>
            <person name="Abt B."/>
            <person name="Goker M."/>
            <person name="Detter J.C."/>
            <person name="Woyke T."/>
            <person name="Bristow J."/>
            <person name="Eisen J.A."/>
            <person name="Markowitz V."/>
            <person name="Hugenholtz P."/>
            <person name="Kyrpides N.C."/>
            <person name="Klenk H.P."/>
            <person name="Lapidus A."/>
        </authorList>
    </citation>
    <scope>NUCLEOTIDE SEQUENCE [LARGE SCALE GENOMIC DNA]</scope>
    <source>
        <strain evidence="6">DSM 44963</strain>
    </source>
</reference>
<keyword evidence="1" id="KW-0805">Transcription regulation</keyword>
<evidence type="ECO:0000259" key="4">
    <source>
        <dbReference type="PROSITE" id="PS50043"/>
    </source>
</evidence>
<dbReference type="OrthoDB" id="135231at2"/>
<gene>
    <name evidence="5" type="ORF">Krac_4610</name>
</gene>
<evidence type="ECO:0000313" key="6">
    <source>
        <dbReference type="Proteomes" id="UP000004508"/>
    </source>
</evidence>
<dbReference type="EMBL" id="ADVG01000003">
    <property type="protein sequence ID" value="EFH83618.1"/>
    <property type="molecule type" value="Genomic_DNA"/>
</dbReference>
<dbReference type="RefSeq" id="WP_007914439.1">
    <property type="nucleotide sequence ID" value="NZ_ADVG01000003.1"/>
</dbReference>
<dbReference type="InParanoid" id="D6TT67"/>
<dbReference type="Pfam" id="PF00196">
    <property type="entry name" value="GerE"/>
    <property type="match status" value="1"/>
</dbReference>
<dbReference type="InterPro" id="IPR036388">
    <property type="entry name" value="WH-like_DNA-bd_sf"/>
</dbReference>
<dbReference type="GO" id="GO:0006355">
    <property type="term" value="P:regulation of DNA-templated transcription"/>
    <property type="evidence" value="ECO:0007669"/>
    <property type="project" value="InterPro"/>
</dbReference>
<dbReference type="PRINTS" id="PR00038">
    <property type="entry name" value="HTHLUXR"/>
</dbReference>
<evidence type="ECO:0000256" key="3">
    <source>
        <dbReference type="ARBA" id="ARBA00023163"/>
    </source>
</evidence>
<keyword evidence="2" id="KW-0238">DNA-binding</keyword>
<dbReference type="PANTHER" id="PTHR44688:SF16">
    <property type="entry name" value="DNA-BINDING TRANSCRIPTIONAL ACTIVATOR DEVR_DOSR"/>
    <property type="match status" value="1"/>
</dbReference>
<evidence type="ECO:0000256" key="2">
    <source>
        <dbReference type="ARBA" id="ARBA00023125"/>
    </source>
</evidence>
<dbReference type="GO" id="GO:0003677">
    <property type="term" value="F:DNA binding"/>
    <property type="evidence" value="ECO:0007669"/>
    <property type="project" value="UniProtKB-KW"/>
</dbReference>
<feature type="domain" description="HTH luxR-type" evidence="4">
    <location>
        <begin position="134"/>
        <end position="199"/>
    </location>
</feature>
<proteinExistence type="predicted"/>
<dbReference type="SMART" id="SM00421">
    <property type="entry name" value="HTH_LUXR"/>
    <property type="match status" value="1"/>
</dbReference>
<dbReference type="PROSITE" id="PS50043">
    <property type="entry name" value="HTH_LUXR_2"/>
    <property type="match status" value="1"/>
</dbReference>
<evidence type="ECO:0000256" key="1">
    <source>
        <dbReference type="ARBA" id="ARBA00023015"/>
    </source>
</evidence>
<organism evidence="5 6">
    <name type="scientific">Ktedonobacter racemifer DSM 44963</name>
    <dbReference type="NCBI Taxonomy" id="485913"/>
    <lineage>
        <taxon>Bacteria</taxon>
        <taxon>Bacillati</taxon>
        <taxon>Chloroflexota</taxon>
        <taxon>Ktedonobacteria</taxon>
        <taxon>Ktedonobacterales</taxon>
        <taxon>Ktedonobacteraceae</taxon>
        <taxon>Ktedonobacter</taxon>
    </lineage>
</organism>
<evidence type="ECO:0000313" key="5">
    <source>
        <dbReference type="EMBL" id="EFH83618.1"/>
    </source>
</evidence>
<dbReference type="Gene3D" id="1.10.10.10">
    <property type="entry name" value="Winged helix-like DNA-binding domain superfamily/Winged helix DNA-binding domain"/>
    <property type="match status" value="1"/>
</dbReference>
<dbReference type="CDD" id="cd06170">
    <property type="entry name" value="LuxR_C_like"/>
    <property type="match status" value="1"/>
</dbReference>
<dbReference type="eggNOG" id="COG2909">
    <property type="taxonomic scope" value="Bacteria"/>
</dbReference>
<dbReference type="PANTHER" id="PTHR44688">
    <property type="entry name" value="DNA-BINDING TRANSCRIPTIONAL ACTIVATOR DEVR_DOSR"/>
    <property type="match status" value="1"/>
</dbReference>
<dbReference type="AlphaFoldDB" id="D6TT67"/>
<sequence length="202" mass="22806">MSKKVQRLKQKSTGALALQPARHLTLCSGSLWLPQETVGAQFQWIWACATNVDEALNYLQESEPHVLETYITQQDVDLSLHAHTLGLSTPFPRIYPVHIVARENSALSVVQSRFPDFAYHNSEPHNISSPHQPVQQSLVTLNKRELEVLRLLAEGRSNQEIADTLIVAKSTIKWYLKQIYSKLNAHSRTQAIVCARQIGFLS</sequence>
<dbReference type="InterPro" id="IPR000792">
    <property type="entry name" value="Tscrpt_reg_LuxR_C"/>
</dbReference>
<name>D6TT67_KTERA</name>
<dbReference type="Proteomes" id="UP000004508">
    <property type="component" value="Unassembled WGS sequence"/>
</dbReference>
<keyword evidence="6" id="KW-1185">Reference proteome</keyword>